<name>A0A1M6PDF2_PARC5</name>
<dbReference type="Proteomes" id="UP000184465">
    <property type="component" value="Unassembled WGS sequence"/>
</dbReference>
<keyword evidence="3" id="KW-1185">Reference proteome</keyword>
<feature type="transmembrane region" description="Helical" evidence="1">
    <location>
        <begin position="110"/>
        <end position="128"/>
    </location>
</feature>
<protein>
    <submittedName>
        <fullName evidence="2">Uncharacterized protein</fullName>
    </submittedName>
</protein>
<evidence type="ECO:0000313" key="2">
    <source>
        <dbReference type="EMBL" id="SHK05985.1"/>
    </source>
</evidence>
<organism evidence="2 3">
    <name type="scientific">Paramaledivibacter caminithermalis (strain DSM 15212 / CIP 107654 / DViRD3)</name>
    <name type="common">Clostridium caminithermale</name>
    <dbReference type="NCBI Taxonomy" id="1121301"/>
    <lineage>
        <taxon>Bacteria</taxon>
        <taxon>Bacillati</taxon>
        <taxon>Bacillota</taxon>
        <taxon>Clostridia</taxon>
        <taxon>Peptostreptococcales</taxon>
        <taxon>Caminicellaceae</taxon>
        <taxon>Paramaledivibacter</taxon>
    </lineage>
</organism>
<reference evidence="2 3" key="1">
    <citation type="submission" date="2016-11" db="EMBL/GenBank/DDBJ databases">
        <authorList>
            <person name="Jaros S."/>
            <person name="Januszkiewicz K."/>
            <person name="Wedrychowicz H."/>
        </authorList>
    </citation>
    <scope>NUCLEOTIDE SEQUENCE [LARGE SCALE GENOMIC DNA]</scope>
    <source>
        <strain evidence="2 3">DSM 15212</strain>
    </source>
</reference>
<dbReference type="AlphaFoldDB" id="A0A1M6PDF2"/>
<keyword evidence="1" id="KW-0472">Membrane</keyword>
<keyword evidence="1" id="KW-1133">Transmembrane helix</keyword>
<accession>A0A1M6PDF2</accession>
<feature type="transmembrane region" description="Helical" evidence="1">
    <location>
        <begin position="12"/>
        <end position="32"/>
    </location>
</feature>
<gene>
    <name evidence="2" type="ORF">SAMN02745912_02118</name>
</gene>
<sequence>MLRNLTLNYLKFMKYSKAYFIFTTILFLIIPIKMMPEAVERLKMIVFVFIFYIAFYFFIEIGLINNKAFKNYSLIKKNKIINFQLHLFLFFMFAAFIVSLILALSDYANITLYLLFTNIFLSLMNCIFKNKRNYLIS</sequence>
<evidence type="ECO:0000256" key="1">
    <source>
        <dbReference type="SAM" id="Phobius"/>
    </source>
</evidence>
<proteinExistence type="predicted"/>
<keyword evidence="1" id="KW-0812">Transmembrane</keyword>
<dbReference type="EMBL" id="FRAG01000023">
    <property type="protein sequence ID" value="SHK05985.1"/>
    <property type="molecule type" value="Genomic_DNA"/>
</dbReference>
<feature type="transmembrane region" description="Helical" evidence="1">
    <location>
        <begin position="44"/>
        <end position="64"/>
    </location>
</feature>
<feature type="transmembrane region" description="Helical" evidence="1">
    <location>
        <begin position="85"/>
        <end position="104"/>
    </location>
</feature>
<evidence type="ECO:0000313" key="3">
    <source>
        <dbReference type="Proteomes" id="UP000184465"/>
    </source>
</evidence>